<keyword evidence="14 17" id="KW-0234">DNA repair</keyword>
<evidence type="ECO:0000256" key="17">
    <source>
        <dbReference type="RuleBase" id="RU004460"/>
    </source>
</evidence>
<dbReference type="PROSITE" id="PS00447">
    <property type="entry name" value="DNA_POLYMERASE_A"/>
    <property type="match status" value="1"/>
</dbReference>
<dbReference type="SMART" id="SM00279">
    <property type="entry name" value="HhH2"/>
    <property type="match status" value="1"/>
</dbReference>
<dbReference type="FunFam" id="1.10.150.20:FF:000002">
    <property type="entry name" value="DNA polymerase I"/>
    <property type="match status" value="1"/>
</dbReference>
<keyword evidence="7 17" id="KW-0235">DNA replication</keyword>
<dbReference type="GO" id="GO:0003677">
    <property type="term" value="F:DNA binding"/>
    <property type="evidence" value="ECO:0007669"/>
    <property type="project" value="UniProtKB-UniRule"/>
</dbReference>
<dbReference type="InterPro" id="IPR019760">
    <property type="entry name" value="DNA-dir_DNA_pol_A_CS"/>
</dbReference>
<evidence type="ECO:0000256" key="1">
    <source>
        <dbReference type="ARBA" id="ARBA00007705"/>
    </source>
</evidence>
<gene>
    <name evidence="17" type="primary">polA</name>
    <name evidence="21" type="ORF">B6D06_11055</name>
</gene>
<dbReference type="CDD" id="cd09898">
    <property type="entry name" value="H3TH_53EXO"/>
    <property type="match status" value="1"/>
</dbReference>
<dbReference type="InterPro" id="IPR002298">
    <property type="entry name" value="DNA_polymerase_A"/>
</dbReference>
<evidence type="ECO:0000313" key="22">
    <source>
        <dbReference type="Proteomes" id="UP000194968"/>
    </source>
</evidence>
<keyword evidence="13 17" id="KW-0238">DNA-binding</keyword>
<evidence type="ECO:0000256" key="11">
    <source>
        <dbReference type="ARBA" id="ARBA00022839"/>
    </source>
</evidence>
<dbReference type="EC" id="2.7.7.7" evidence="3 16"/>
<comment type="similarity">
    <text evidence="1 17">Belongs to the DNA polymerase type-A family.</text>
</comment>
<protein>
    <recommendedName>
        <fullName evidence="4 16">DNA polymerase I</fullName>
        <ecNumber evidence="3 16">2.7.7.7</ecNumber>
    </recommendedName>
</protein>
<comment type="subunit">
    <text evidence="2">Single-chain monomer with multiple functions.</text>
</comment>
<dbReference type="InterPro" id="IPR001098">
    <property type="entry name" value="DNA-dir_DNA_pol_A_palm_dom"/>
</dbReference>
<dbReference type="FunFam" id="3.40.50.1010:FF:000001">
    <property type="entry name" value="DNA polymerase I"/>
    <property type="match status" value="1"/>
</dbReference>
<dbReference type="GO" id="GO:0006261">
    <property type="term" value="P:DNA-templated DNA replication"/>
    <property type="evidence" value="ECO:0007669"/>
    <property type="project" value="UniProtKB-UniRule"/>
</dbReference>
<evidence type="ECO:0000259" key="18">
    <source>
        <dbReference type="SMART" id="SM00474"/>
    </source>
</evidence>
<feature type="domain" description="3'-5' exonuclease" evidence="18">
    <location>
        <begin position="326"/>
        <end position="512"/>
    </location>
</feature>
<evidence type="ECO:0000256" key="8">
    <source>
        <dbReference type="ARBA" id="ARBA00022722"/>
    </source>
</evidence>
<keyword evidence="12 17" id="KW-0239">DNA-directed DNA polymerase</keyword>
<dbReference type="InterPro" id="IPR018320">
    <property type="entry name" value="DNA_polymerase_1"/>
</dbReference>
<evidence type="ECO:0000256" key="16">
    <source>
        <dbReference type="NCBIfam" id="TIGR00593"/>
    </source>
</evidence>
<dbReference type="Pfam" id="PF02739">
    <property type="entry name" value="5_3_exonuc_N"/>
    <property type="match status" value="1"/>
</dbReference>
<dbReference type="OrthoDB" id="9806424at2"/>
<evidence type="ECO:0000256" key="7">
    <source>
        <dbReference type="ARBA" id="ARBA00022705"/>
    </source>
</evidence>
<dbReference type="SUPFAM" id="SSF56672">
    <property type="entry name" value="DNA/RNA polymerases"/>
    <property type="match status" value="1"/>
</dbReference>
<dbReference type="CDD" id="cd09859">
    <property type="entry name" value="PIN_53EXO"/>
    <property type="match status" value="1"/>
</dbReference>
<dbReference type="InterPro" id="IPR012337">
    <property type="entry name" value="RNaseH-like_sf"/>
</dbReference>
<evidence type="ECO:0000256" key="14">
    <source>
        <dbReference type="ARBA" id="ARBA00023204"/>
    </source>
</evidence>
<evidence type="ECO:0000256" key="6">
    <source>
        <dbReference type="ARBA" id="ARBA00022695"/>
    </source>
</evidence>
<evidence type="ECO:0000256" key="3">
    <source>
        <dbReference type="ARBA" id="ARBA00012417"/>
    </source>
</evidence>
<evidence type="ECO:0000313" key="21">
    <source>
        <dbReference type="EMBL" id="OTQ48006.1"/>
    </source>
</evidence>
<evidence type="ECO:0000256" key="13">
    <source>
        <dbReference type="ARBA" id="ARBA00023125"/>
    </source>
</evidence>
<dbReference type="Proteomes" id="UP000194968">
    <property type="component" value="Unassembled WGS sequence"/>
</dbReference>
<comment type="function">
    <text evidence="17">In addition to polymerase activity, this DNA polymerase exhibits 3'-5' and 5'-3' exonuclease activity.</text>
</comment>
<evidence type="ECO:0000256" key="10">
    <source>
        <dbReference type="ARBA" id="ARBA00022801"/>
    </source>
</evidence>
<dbReference type="InterPro" id="IPR036279">
    <property type="entry name" value="5-3_exonuclease_C_sf"/>
</dbReference>
<dbReference type="NCBIfam" id="NF004397">
    <property type="entry name" value="PRK05755.1"/>
    <property type="match status" value="1"/>
</dbReference>
<dbReference type="EMBL" id="NASK01000104">
    <property type="protein sequence ID" value="OTQ48006.1"/>
    <property type="molecule type" value="Genomic_DNA"/>
</dbReference>
<dbReference type="FunFam" id="1.20.1060.10:FF:000001">
    <property type="entry name" value="DNA polymerase I"/>
    <property type="match status" value="1"/>
</dbReference>
<reference evidence="21 22" key="1">
    <citation type="submission" date="2017-03" db="EMBL/GenBank/DDBJ databases">
        <title>Comparative genomics of honeybee gut symbionts reveal geographically distinct and subgroup specific antibiotic resistance.</title>
        <authorList>
            <person name="Ludvigsen J."/>
            <person name="Porcellato D."/>
            <person name="Labee-Lund T.M."/>
            <person name="Amdam G.V."/>
            <person name="Rudi K."/>
        </authorList>
    </citation>
    <scope>NUCLEOTIDE SEQUENCE [LARGE SCALE GENOMIC DNA]</scope>
    <source>
        <strain evidence="21 22">A-4-12</strain>
    </source>
</reference>
<dbReference type="CDD" id="cd06139">
    <property type="entry name" value="DNA_polA_I_Ecoli_like_exo"/>
    <property type="match status" value="1"/>
</dbReference>
<dbReference type="InterPro" id="IPR002562">
    <property type="entry name" value="3'-5'_exonuclease_dom"/>
</dbReference>
<dbReference type="Pfam" id="PF01612">
    <property type="entry name" value="DNA_pol_A_exo1"/>
    <property type="match status" value="1"/>
</dbReference>
<evidence type="ECO:0000259" key="19">
    <source>
        <dbReference type="SMART" id="SM00475"/>
    </source>
</evidence>
<feature type="domain" description="5'-3' exonuclease" evidence="19">
    <location>
        <begin position="5"/>
        <end position="266"/>
    </location>
</feature>
<dbReference type="Gene3D" id="3.30.70.370">
    <property type="match status" value="1"/>
</dbReference>
<dbReference type="FunFam" id="3.30.420.10:FF:000026">
    <property type="entry name" value="DNA polymerase I"/>
    <property type="match status" value="1"/>
</dbReference>
<keyword evidence="11 17" id="KW-0269">Exonuclease</keyword>
<dbReference type="PANTHER" id="PTHR10133">
    <property type="entry name" value="DNA POLYMERASE I"/>
    <property type="match status" value="1"/>
</dbReference>
<keyword evidence="6 17" id="KW-0548">Nucleotidyltransferase</keyword>
<keyword evidence="5 17" id="KW-0808">Transferase</keyword>
<dbReference type="AlphaFoldDB" id="A0A242NRC2"/>
<dbReference type="FunFam" id="1.10.150.20:FF:000003">
    <property type="entry name" value="DNA polymerase I"/>
    <property type="match status" value="1"/>
</dbReference>
<dbReference type="InterPro" id="IPR008918">
    <property type="entry name" value="HhH2"/>
</dbReference>
<evidence type="ECO:0000256" key="15">
    <source>
        <dbReference type="ARBA" id="ARBA00049244"/>
    </source>
</evidence>
<sequence length="924" mass="104333">MPNNAPIILIDGSSYLYRAFFACPPLTNANGEPTGAIFGVVNMIRSLMNQYNPTHVAVVFDAKGGSFRNEIYSEYKATRDEMPEDLQPQVEPIHTILKAMGLPLLCIEGVEADDVIGTLARQAEKENLQVLISTGDKDIAQLVSDKVTLINTMNNTVLDPQGVMDKFGVPPRKIIDYLALRGDNSDNIPGVVGIGEKTAQALLTAFDSVQDIYDHLDDIENLSIRGAKSLKQKLIDNQKDAELSYLLATIKTDVALDFTNEQLLVSDIDVNKLVELFAYYGFHRWQKELIAGNFLKKQKLTANDIENMSLFSQENDTVKDKIDTDYQCILTHEQLDDWISKLANCKQFAFDTETDNVDHLHAKLVGISLSVTPHQAAYIPINHQYLGVPDQLPLNEVLSKLKPILEDPAIKKIAQNAKFDYSVLANYDIHVQGIAYDTMLESYVLNSNERHDMDSMANRYLHLKTITYNELTKVDKKQVTIDVIEVEKTTQYAAEDADVTLQLHQKLWPELEKDQKLSKLFTDIEMPLAIVLADMERTGVLIDTKQLNDYSIELNKKMLELEAELHFLAGEKFNPSSPKQIQAILFDKHQLPVLKKTPKGDPSTSEDVLSELAEQYVLPRKILFYRSLAKLKNTYTDKLPLMVSPIDHRIHTNYNQIGTVTGRLSSNDPNLQNIPVRNEEGRRIRQAFIAPNGYKIISADYSQIELRIMAHLSQDQSLLSAFANDKDIHRVTASEVLTKPEADITAEDRRRAKAVNFGLIYGMSAFGLSKQINLPRKEAQSYIDRYFERYPGVQTYMEETRQLAMQQGYVETLSGRRLYLPKIISGNGIEKRGAERAAINAPMQGTAADIIKTAMIKMSEWIKKQPTGNIRMVMQVHDELVFEVKEELVSEYSALIKSIMENCYQLSVPLKVDVGIGNNWDEAH</sequence>
<proteinExistence type="inferred from homology"/>
<dbReference type="GO" id="GO:0008408">
    <property type="term" value="F:3'-5' exonuclease activity"/>
    <property type="evidence" value="ECO:0007669"/>
    <property type="project" value="UniProtKB-UniRule"/>
</dbReference>
<evidence type="ECO:0000256" key="2">
    <source>
        <dbReference type="ARBA" id="ARBA00011541"/>
    </source>
</evidence>
<dbReference type="SMART" id="SM00475">
    <property type="entry name" value="53EXOc"/>
    <property type="match status" value="1"/>
</dbReference>
<evidence type="ECO:0000256" key="12">
    <source>
        <dbReference type="ARBA" id="ARBA00022932"/>
    </source>
</evidence>
<dbReference type="SMART" id="SM00482">
    <property type="entry name" value="POLAc"/>
    <property type="match status" value="1"/>
</dbReference>
<dbReference type="Gene3D" id="1.20.1060.10">
    <property type="entry name" value="Taq DNA Polymerase, Chain T, domain 4"/>
    <property type="match status" value="1"/>
</dbReference>
<dbReference type="InterPro" id="IPR020046">
    <property type="entry name" value="5-3_exonucl_a-hlix_arch_N"/>
</dbReference>
<feature type="domain" description="DNA-directed DNA polymerase family A palm" evidence="20">
    <location>
        <begin position="681"/>
        <end position="888"/>
    </location>
</feature>
<evidence type="ECO:0000256" key="9">
    <source>
        <dbReference type="ARBA" id="ARBA00022763"/>
    </source>
</evidence>
<dbReference type="InterPro" id="IPR036397">
    <property type="entry name" value="RNaseH_sf"/>
</dbReference>
<dbReference type="SUPFAM" id="SSF53098">
    <property type="entry name" value="Ribonuclease H-like"/>
    <property type="match status" value="1"/>
</dbReference>
<comment type="catalytic activity">
    <reaction evidence="15 17">
        <text>DNA(n) + a 2'-deoxyribonucleoside 5'-triphosphate = DNA(n+1) + diphosphate</text>
        <dbReference type="Rhea" id="RHEA:22508"/>
        <dbReference type="Rhea" id="RHEA-COMP:17339"/>
        <dbReference type="Rhea" id="RHEA-COMP:17340"/>
        <dbReference type="ChEBI" id="CHEBI:33019"/>
        <dbReference type="ChEBI" id="CHEBI:61560"/>
        <dbReference type="ChEBI" id="CHEBI:173112"/>
        <dbReference type="EC" id="2.7.7.7"/>
    </reaction>
</comment>
<dbReference type="GO" id="GO:0003887">
    <property type="term" value="F:DNA-directed DNA polymerase activity"/>
    <property type="evidence" value="ECO:0007669"/>
    <property type="project" value="UniProtKB-UniRule"/>
</dbReference>
<dbReference type="InterPro" id="IPR043502">
    <property type="entry name" value="DNA/RNA_pol_sf"/>
</dbReference>
<dbReference type="SUPFAM" id="SSF88723">
    <property type="entry name" value="PIN domain-like"/>
    <property type="match status" value="1"/>
</dbReference>
<evidence type="ECO:0000259" key="20">
    <source>
        <dbReference type="SMART" id="SM00482"/>
    </source>
</evidence>
<dbReference type="SUPFAM" id="SSF47807">
    <property type="entry name" value="5' to 3' exonuclease, C-terminal subdomain"/>
    <property type="match status" value="1"/>
</dbReference>
<dbReference type="InterPro" id="IPR020045">
    <property type="entry name" value="DNA_polI_H3TH"/>
</dbReference>
<keyword evidence="8" id="KW-0540">Nuclease</keyword>
<evidence type="ECO:0000256" key="5">
    <source>
        <dbReference type="ARBA" id="ARBA00022679"/>
    </source>
</evidence>
<dbReference type="Pfam" id="PF01367">
    <property type="entry name" value="5_3_exonuc"/>
    <property type="match status" value="1"/>
</dbReference>
<accession>A0A242NRC2</accession>
<dbReference type="InterPro" id="IPR002421">
    <property type="entry name" value="5-3_exonuclease"/>
</dbReference>
<dbReference type="CDD" id="cd08637">
    <property type="entry name" value="DNA_pol_A_pol_I_C"/>
    <property type="match status" value="1"/>
</dbReference>
<organism evidence="21 22">
    <name type="scientific">Gilliamella apis</name>
    <dbReference type="NCBI Taxonomy" id="1970738"/>
    <lineage>
        <taxon>Bacteria</taxon>
        <taxon>Pseudomonadati</taxon>
        <taxon>Pseudomonadota</taxon>
        <taxon>Gammaproteobacteria</taxon>
        <taxon>Orbales</taxon>
        <taxon>Orbaceae</taxon>
        <taxon>Gilliamella</taxon>
    </lineage>
</organism>
<name>A0A242NRC2_9GAMM</name>
<dbReference type="RefSeq" id="WP_086321138.1">
    <property type="nucleotide sequence ID" value="NZ_NASK01000104.1"/>
</dbReference>
<dbReference type="NCBIfam" id="TIGR00593">
    <property type="entry name" value="pola"/>
    <property type="match status" value="1"/>
</dbReference>
<dbReference type="Pfam" id="PF00476">
    <property type="entry name" value="DNA_pol_A"/>
    <property type="match status" value="1"/>
</dbReference>
<keyword evidence="10 17" id="KW-0378">Hydrolase</keyword>
<dbReference type="Gene3D" id="1.10.150.20">
    <property type="entry name" value="5' to 3' exonuclease, C-terminal subdomain"/>
    <property type="match status" value="2"/>
</dbReference>
<dbReference type="Gene3D" id="3.40.50.1010">
    <property type="entry name" value="5'-nuclease"/>
    <property type="match status" value="1"/>
</dbReference>
<keyword evidence="9 17" id="KW-0227">DNA damage</keyword>
<dbReference type="GO" id="GO:0008409">
    <property type="term" value="F:5'-3' exonuclease activity"/>
    <property type="evidence" value="ECO:0007669"/>
    <property type="project" value="UniProtKB-UniRule"/>
</dbReference>
<dbReference type="Gene3D" id="3.30.420.10">
    <property type="entry name" value="Ribonuclease H-like superfamily/Ribonuclease H"/>
    <property type="match status" value="1"/>
</dbReference>
<dbReference type="PANTHER" id="PTHR10133:SF27">
    <property type="entry name" value="DNA POLYMERASE NU"/>
    <property type="match status" value="1"/>
</dbReference>
<dbReference type="InterPro" id="IPR029060">
    <property type="entry name" value="PIN-like_dom_sf"/>
</dbReference>
<dbReference type="SMART" id="SM00474">
    <property type="entry name" value="35EXOc"/>
    <property type="match status" value="1"/>
</dbReference>
<dbReference type="GO" id="GO:0006302">
    <property type="term" value="P:double-strand break repair"/>
    <property type="evidence" value="ECO:0007669"/>
    <property type="project" value="TreeGrafter"/>
</dbReference>
<comment type="caution">
    <text evidence="21">The sequence shown here is derived from an EMBL/GenBank/DDBJ whole genome shotgun (WGS) entry which is preliminary data.</text>
</comment>
<dbReference type="PRINTS" id="PR00868">
    <property type="entry name" value="DNAPOLI"/>
</dbReference>
<evidence type="ECO:0000256" key="4">
    <source>
        <dbReference type="ARBA" id="ARBA00020311"/>
    </source>
</evidence>